<dbReference type="EMBL" id="POSP01000001">
    <property type="protein sequence ID" value="PND40063.1"/>
    <property type="molecule type" value="Genomic_DNA"/>
</dbReference>
<organism evidence="2 3">
    <name type="scientific">Kinneretia aquatilis</name>
    <dbReference type="NCBI Taxonomy" id="2070761"/>
    <lineage>
        <taxon>Bacteria</taxon>
        <taxon>Pseudomonadati</taxon>
        <taxon>Pseudomonadota</taxon>
        <taxon>Betaproteobacteria</taxon>
        <taxon>Burkholderiales</taxon>
        <taxon>Sphaerotilaceae</taxon>
        <taxon>Roseateles</taxon>
    </lineage>
</organism>
<dbReference type="InterPro" id="IPR039315">
    <property type="entry name" value="CheW"/>
</dbReference>
<dbReference type="Gene3D" id="2.40.50.180">
    <property type="entry name" value="CheA-289, Domain 4"/>
    <property type="match status" value="1"/>
</dbReference>
<dbReference type="RefSeq" id="WP_102766197.1">
    <property type="nucleotide sequence ID" value="NZ_CP124551.1"/>
</dbReference>
<dbReference type="AlphaFoldDB" id="A0A2N8L2X9"/>
<dbReference type="GO" id="GO:0005829">
    <property type="term" value="C:cytosol"/>
    <property type="evidence" value="ECO:0007669"/>
    <property type="project" value="TreeGrafter"/>
</dbReference>
<dbReference type="GO" id="GO:0006935">
    <property type="term" value="P:chemotaxis"/>
    <property type="evidence" value="ECO:0007669"/>
    <property type="project" value="InterPro"/>
</dbReference>
<comment type="caution">
    <text evidence="2">The sequence shown here is derived from an EMBL/GenBank/DDBJ whole genome shotgun (WGS) entry which is preliminary data.</text>
</comment>
<dbReference type="PANTHER" id="PTHR22617">
    <property type="entry name" value="CHEMOTAXIS SENSOR HISTIDINE KINASE-RELATED"/>
    <property type="match status" value="1"/>
</dbReference>
<dbReference type="SMART" id="SM00260">
    <property type="entry name" value="CheW"/>
    <property type="match status" value="1"/>
</dbReference>
<evidence type="ECO:0000313" key="3">
    <source>
        <dbReference type="Proteomes" id="UP000235916"/>
    </source>
</evidence>
<dbReference type="Proteomes" id="UP000235916">
    <property type="component" value="Unassembled WGS sequence"/>
</dbReference>
<dbReference type="Gene3D" id="2.30.30.40">
    <property type="entry name" value="SH3 Domains"/>
    <property type="match status" value="1"/>
</dbReference>
<accession>A0A2N8L2X9</accession>
<dbReference type="InterPro" id="IPR002545">
    <property type="entry name" value="CheW-lke_dom"/>
</dbReference>
<dbReference type="OrthoDB" id="9790406at2"/>
<sequence length="181" mass="19349">MNKAKDAPADLLRGAISEMAGAGPIRQLLRLAVARETLLVPIEVVREILEVGRMTPLPQTPDFVHGVMNLRGAVVPVIDLSARFGFGPTHIGRRTAVIVVEAKGDDDFERLIAGVLVDAVYEVLDVDTHRIEPVPTLGVAIAAEFLAGMVNVRDGYAALLNLDQVLSPVALSQLIAAAQHH</sequence>
<feature type="domain" description="CheW-like" evidence="1">
    <location>
        <begin position="25"/>
        <end position="171"/>
    </location>
</feature>
<dbReference type="PROSITE" id="PS50851">
    <property type="entry name" value="CHEW"/>
    <property type="match status" value="1"/>
</dbReference>
<dbReference type="InterPro" id="IPR036061">
    <property type="entry name" value="CheW-like_dom_sf"/>
</dbReference>
<name>A0A2N8L2X9_9BURK</name>
<dbReference type="Pfam" id="PF01584">
    <property type="entry name" value="CheW"/>
    <property type="match status" value="1"/>
</dbReference>
<protein>
    <submittedName>
        <fullName evidence="2">Chemotaxis protein CheW</fullName>
    </submittedName>
</protein>
<evidence type="ECO:0000313" key="2">
    <source>
        <dbReference type="EMBL" id="PND40063.1"/>
    </source>
</evidence>
<proteinExistence type="predicted"/>
<evidence type="ECO:0000259" key="1">
    <source>
        <dbReference type="PROSITE" id="PS50851"/>
    </source>
</evidence>
<reference evidence="2 3" key="1">
    <citation type="submission" date="2018-01" db="EMBL/GenBank/DDBJ databases">
        <title>Draft genome sequence of Paucibacter aquatile CR182 isolated from freshwater of the Nakdong River.</title>
        <authorList>
            <person name="Choi A."/>
            <person name="Chung E.J."/>
        </authorList>
    </citation>
    <scope>NUCLEOTIDE SEQUENCE [LARGE SCALE GENOMIC DNA]</scope>
    <source>
        <strain evidence="2 3">CR182</strain>
    </source>
</reference>
<dbReference type="PANTHER" id="PTHR22617:SF41">
    <property type="entry name" value="CHEMOTAXIS SIGNAL TRANSDUCTION SYSTEM ADAPTOR PROTEIN CHEW"/>
    <property type="match status" value="1"/>
</dbReference>
<gene>
    <name evidence="2" type="ORF">C1O66_01315</name>
</gene>
<keyword evidence="3" id="KW-1185">Reference proteome</keyword>
<dbReference type="GO" id="GO:0007165">
    <property type="term" value="P:signal transduction"/>
    <property type="evidence" value="ECO:0007669"/>
    <property type="project" value="InterPro"/>
</dbReference>
<dbReference type="SUPFAM" id="SSF50341">
    <property type="entry name" value="CheW-like"/>
    <property type="match status" value="1"/>
</dbReference>